<evidence type="ECO:0000256" key="2">
    <source>
        <dbReference type="ARBA" id="ARBA00006671"/>
    </source>
</evidence>
<keyword evidence="4" id="KW-0281">Fimbrium</keyword>
<gene>
    <name evidence="7" type="ORF">RDT67_11605</name>
</gene>
<evidence type="ECO:0000313" key="8">
    <source>
        <dbReference type="Proteomes" id="UP001224622"/>
    </source>
</evidence>
<comment type="subcellular location">
    <subcellularLocation>
        <location evidence="1">Fimbrium</location>
    </subcellularLocation>
</comment>
<keyword evidence="3 5" id="KW-0732">Signal</keyword>
<dbReference type="PANTHER" id="PTHR33420:SF3">
    <property type="entry name" value="FIMBRIAL SUBUNIT ELFA"/>
    <property type="match status" value="1"/>
</dbReference>
<dbReference type="GO" id="GO:0043709">
    <property type="term" value="P:cell adhesion involved in single-species biofilm formation"/>
    <property type="evidence" value="ECO:0007669"/>
    <property type="project" value="TreeGrafter"/>
</dbReference>
<feature type="signal peptide" evidence="5">
    <location>
        <begin position="1"/>
        <end position="21"/>
    </location>
</feature>
<comment type="similarity">
    <text evidence="2">Belongs to the fimbrial protein family.</text>
</comment>
<feature type="domain" description="Fimbrial-type adhesion" evidence="6">
    <location>
        <begin position="27"/>
        <end position="173"/>
    </location>
</feature>
<sequence>MKKIALALSFILAGASHLVSAADGQVNFTGNITASTCSINGGVAAPQLVNLGNVPASSLMTSGQTAGAKSFAIELTGCTGGNTAVAAHFESLTLGNPAGRLNLDATSEASNVEIALYDNLGALQPVNGVIPAQTFVTLTGGNATLNYVAAYYATGEAEVGTANSEVSYTLSYQ</sequence>
<name>A0AAJ1YC93_SERFO</name>
<evidence type="ECO:0000256" key="5">
    <source>
        <dbReference type="SAM" id="SignalP"/>
    </source>
</evidence>
<accession>A0AAJ1YC93</accession>
<dbReference type="PANTHER" id="PTHR33420">
    <property type="entry name" value="FIMBRIAL SUBUNIT ELFA-RELATED"/>
    <property type="match status" value="1"/>
</dbReference>
<dbReference type="SUPFAM" id="SSF49401">
    <property type="entry name" value="Bacterial adhesins"/>
    <property type="match status" value="1"/>
</dbReference>
<evidence type="ECO:0000259" key="6">
    <source>
        <dbReference type="Pfam" id="PF00419"/>
    </source>
</evidence>
<evidence type="ECO:0000256" key="3">
    <source>
        <dbReference type="ARBA" id="ARBA00022729"/>
    </source>
</evidence>
<dbReference type="InterPro" id="IPR050263">
    <property type="entry name" value="Bact_Fimbrial_Adh_Pro"/>
</dbReference>
<comment type="caution">
    <text evidence="7">The sequence shown here is derived from an EMBL/GenBank/DDBJ whole genome shotgun (WGS) entry which is preliminary data.</text>
</comment>
<dbReference type="InterPro" id="IPR036937">
    <property type="entry name" value="Adhesion_dom_fimbrial_sf"/>
</dbReference>
<dbReference type="InterPro" id="IPR000259">
    <property type="entry name" value="Adhesion_dom_fimbrial"/>
</dbReference>
<organism evidence="7 8">
    <name type="scientific">Serratia fonticola</name>
    <dbReference type="NCBI Taxonomy" id="47917"/>
    <lineage>
        <taxon>Bacteria</taxon>
        <taxon>Pseudomonadati</taxon>
        <taxon>Pseudomonadota</taxon>
        <taxon>Gammaproteobacteria</taxon>
        <taxon>Enterobacterales</taxon>
        <taxon>Yersiniaceae</taxon>
        <taxon>Serratia</taxon>
    </lineage>
</organism>
<proteinExistence type="inferred from homology"/>
<evidence type="ECO:0000256" key="4">
    <source>
        <dbReference type="ARBA" id="ARBA00023263"/>
    </source>
</evidence>
<reference evidence="7" key="1">
    <citation type="submission" date="2023-08" db="EMBL/GenBank/DDBJ databases">
        <title>The Comparative Genomic Analysis of Yersiniaceae from Polar Regions.</title>
        <authorList>
            <person name="Goncharov A."/>
            <person name="Aslanov B."/>
            <person name="Kolodzhieva V."/>
            <person name="Azarov D."/>
            <person name="Mochov A."/>
            <person name="Lebedeva E."/>
        </authorList>
    </citation>
    <scope>NUCLEOTIDE SEQUENCE</scope>
    <source>
        <strain evidence="7">Vf</strain>
    </source>
</reference>
<dbReference type="GO" id="GO:0009289">
    <property type="term" value="C:pilus"/>
    <property type="evidence" value="ECO:0007669"/>
    <property type="project" value="UniProtKB-SubCell"/>
</dbReference>
<dbReference type="Pfam" id="PF00419">
    <property type="entry name" value="Fimbrial"/>
    <property type="match status" value="1"/>
</dbReference>
<dbReference type="InterPro" id="IPR008966">
    <property type="entry name" value="Adhesion_dom_sf"/>
</dbReference>
<protein>
    <submittedName>
        <fullName evidence="7">Fimbrial protein</fullName>
    </submittedName>
</protein>
<feature type="chain" id="PRO_5042546999" evidence="5">
    <location>
        <begin position="22"/>
        <end position="173"/>
    </location>
</feature>
<evidence type="ECO:0000256" key="1">
    <source>
        <dbReference type="ARBA" id="ARBA00004561"/>
    </source>
</evidence>
<dbReference type="Gene3D" id="2.60.40.1090">
    <property type="entry name" value="Fimbrial-type adhesion domain"/>
    <property type="match status" value="1"/>
</dbReference>
<dbReference type="AlphaFoldDB" id="A0AAJ1YC93"/>
<evidence type="ECO:0000313" key="7">
    <source>
        <dbReference type="EMBL" id="MDQ9127077.1"/>
    </source>
</evidence>
<dbReference type="RefSeq" id="WP_261160648.1">
    <property type="nucleotide sequence ID" value="NZ_CAMKVM010000009.1"/>
</dbReference>
<dbReference type="Proteomes" id="UP001224622">
    <property type="component" value="Unassembled WGS sequence"/>
</dbReference>
<dbReference type="EMBL" id="JAVIGA010000010">
    <property type="protein sequence ID" value="MDQ9127077.1"/>
    <property type="molecule type" value="Genomic_DNA"/>
</dbReference>